<evidence type="ECO:0000313" key="5">
    <source>
        <dbReference type="WBParaSite" id="Bm6006.1"/>
    </source>
</evidence>
<reference evidence="5" key="4">
    <citation type="submission" date="2019-12" db="UniProtKB">
        <authorList>
            <consortium name="WormBaseParasite"/>
        </authorList>
    </citation>
    <scope>IDENTIFICATION</scope>
</reference>
<dbReference type="GeneID" id="6103594"/>
<dbReference type="OrthoDB" id="6508726at2759"/>
<reference evidence="3" key="3">
    <citation type="submission" date="2019-04" db="EMBL/GenBank/DDBJ databases">
        <authorList>
            <person name="Howe K."/>
            <person name="Paulini M."/>
            <person name="Williams G."/>
        </authorList>
    </citation>
    <scope>NUCLEOTIDE SEQUENCE [LARGE SCALE GENOMIC DNA]</scope>
    <source>
        <strain evidence="3">FR3</strain>
    </source>
</reference>
<dbReference type="AlphaFoldDB" id="A0A0K0JLA8"/>
<evidence type="ECO:0000256" key="1">
    <source>
        <dbReference type="SAM" id="MobiDB-lite"/>
    </source>
</evidence>
<dbReference type="WormBase" id="Bm6006">
    <property type="protein sequence ID" value="BM35845"/>
    <property type="gene ID" value="WBGene00226267"/>
</dbReference>
<feature type="region of interest" description="Disordered" evidence="1">
    <location>
        <begin position="349"/>
        <end position="370"/>
    </location>
</feature>
<dbReference type="EMBL" id="LN856962">
    <property type="protein sequence ID" value="CTP81316.1"/>
    <property type="molecule type" value="Genomic_DNA"/>
</dbReference>
<dbReference type="RefSeq" id="XP_001900171.2">
    <property type="nucleotide sequence ID" value="XM_001900136.2"/>
</dbReference>
<dbReference type="EMBL" id="CAAKNF010000193">
    <property type="protein sequence ID" value="VIO94329.1"/>
    <property type="molecule type" value="Genomic_DNA"/>
</dbReference>
<dbReference type="CTD" id="6103594"/>
<evidence type="ECO:0000313" key="2">
    <source>
        <dbReference type="EMBL" id="CTP81316.1"/>
    </source>
</evidence>
<name>A0A0K0JLA8_BRUMA</name>
<sequence length="444" mass="49475">MDDNLADYRRFCANRLKRLERCKKTKSFCNLDDEVPYPFASSGFDFMLRESEISASHGGNITFSRCSENTVLSSVKSETIPFCLGTNTFCSESKTAPMTNSPRFGSKGAFSINVTSSTTEANPTKHLSVADSYRKGTPVTPNFVQTDNSNNNNGYLPPPACLSPYSSLTITLSTVSSQSSILSTKKPESVTKTTITSVNNSADCNDSNRRAQRNFDLLREKMISLMENDVRLLQQLLALGDSIQELKSKSQAHHCSQLSLNSLEEEIDDDEEWWSDNKTKTFNKSISAVTNLYVDDEPKENQNKQYFSRKNSVLRIPIPPRSCNRMSTNEKLHRRLSQLSQRCQQLHHQEQRQHQQELVKENSSQTDGNIISTRDLLPLIAVTCPSSCQTQSIPLHVPSATIKQTFDTTDTRISNGSIDSGIRDGSCSSSSAGSLSPFLKNEKC</sequence>
<evidence type="ECO:0000313" key="3">
    <source>
        <dbReference type="EMBL" id="VIO94329.1"/>
    </source>
</evidence>
<dbReference type="KEGG" id="bmy:BM_BM6006"/>
<feature type="region of interest" description="Disordered" evidence="1">
    <location>
        <begin position="410"/>
        <end position="444"/>
    </location>
</feature>
<accession>A0A0K0JLA8</accession>
<feature type="compositionally biased region" description="Basic and acidic residues" evidence="1">
    <location>
        <begin position="349"/>
        <end position="360"/>
    </location>
</feature>
<organism evidence="4 5">
    <name type="scientific">Brugia malayi</name>
    <name type="common">Filarial nematode worm</name>
    <dbReference type="NCBI Taxonomy" id="6279"/>
    <lineage>
        <taxon>Eukaryota</taxon>
        <taxon>Metazoa</taxon>
        <taxon>Ecdysozoa</taxon>
        <taxon>Nematoda</taxon>
        <taxon>Chromadorea</taxon>
        <taxon>Rhabditida</taxon>
        <taxon>Spirurina</taxon>
        <taxon>Spiruromorpha</taxon>
        <taxon>Filarioidea</taxon>
        <taxon>Onchocercidae</taxon>
        <taxon>Brugia</taxon>
    </lineage>
</organism>
<evidence type="ECO:0000313" key="6">
    <source>
        <dbReference type="WormBase" id="Bm6006"/>
    </source>
</evidence>
<dbReference type="WBParaSite" id="Bm6006.1">
    <property type="protein sequence ID" value="Bm6006.1"/>
    <property type="gene ID" value="WBGene00226267"/>
</dbReference>
<dbReference type="OMA" id="CNRMSTN"/>
<reference evidence="2 4" key="1">
    <citation type="journal article" date="2007" name="Science">
        <title>Draft genome of the filarial nematode parasite Brugia malayi.</title>
        <authorList>
            <person name="Ghedin E."/>
            <person name="Wang S."/>
            <person name="Spiro D."/>
            <person name="Caler E."/>
            <person name="Zhao Q."/>
            <person name="Crabtree J."/>
            <person name="Allen J.E."/>
            <person name="Delcher A.L."/>
            <person name="Guiliano D.B."/>
            <person name="Miranda-Saavedra D."/>
            <person name="Angiuoli S.V."/>
            <person name="Creasy T."/>
            <person name="Amedeo P."/>
            <person name="Haas B."/>
            <person name="El-Sayed N.M."/>
            <person name="Wortman J.R."/>
            <person name="Feldblyum T."/>
            <person name="Tallon L."/>
            <person name="Schatz M."/>
            <person name="Shumway M."/>
            <person name="Koo H."/>
            <person name="Salzberg S.L."/>
            <person name="Schobel S."/>
            <person name="Pertea M."/>
            <person name="Pop M."/>
            <person name="White O."/>
            <person name="Barton G.J."/>
            <person name="Carlow C.K."/>
            <person name="Crawford M.J."/>
            <person name="Daub J."/>
            <person name="Dimmic M.W."/>
            <person name="Estes C.F."/>
            <person name="Foster J.M."/>
            <person name="Ganatra M."/>
            <person name="Gregory W.F."/>
            <person name="Johnson N.M."/>
            <person name="Jin J."/>
            <person name="Komuniecki R."/>
            <person name="Korf I."/>
            <person name="Kumar S."/>
            <person name="Laney S."/>
            <person name="Li B.W."/>
            <person name="Li W."/>
            <person name="Lindblom T.H."/>
            <person name="Lustigman S."/>
            <person name="Ma D."/>
            <person name="Maina C.V."/>
            <person name="Martin D.M."/>
            <person name="McCarter J.P."/>
            <person name="McReynolds L."/>
            <person name="Mitreva M."/>
            <person name="Nutman T.B."/>
            <person name="Parkinson J."/>
            <person name="Peregrin-Alvarez J.M."/>
            <person name="Poole C."/>
            <person name="Ren Q."/>
            <person name="Saunders L."/>
            <person name="Sluder A.E."/>
            <person name="Smith K."/>
            <person name="Stanke M."/>
            <person name="Unnasch T.R."/>
            <person name="Ware J."/>
            <person name="Wei A.D."/>
            <person name="Weil G."/>
            <person name="Williams D.J."/>
            <person name="Zhang Y."/>
            <person name="Williams S.A."/>
            <person name="Fraser-Liggett C."/>
            <person name="Slatko B."/>
            <person name="Blaxter M.L."/>
            <person name="Scott A.L."/>
        </authorList>
    </citation>
    <scope>NUCLEOTIDE SEQUENCE</scope>
    <source>
        <strain evidence="2 4">FR3</strain>
    </source>
</reference>
<protein>
    <submittedName>
        <fullName evidence="2 5">Bm6006</fullName>
    </submittedName>
</protein>
<reference evidence="2" key="2">
    <citation type="submission" date="2012-12" db="EMBL/GenBank/DDBJ databases">
        <authorList>
            <person name="Gao Y.W."/>
            <person name="Fan S.T."/>
            <person name="Sun H.T."/>
            <person name="Wang Z."/>
            <person name="Gao X.L."/>
            <person name="Li Y.G."/>
            <person name="Wang T.C."/>
            <person name="Zhang K."/>
            <person name="Xu W.W."/>
            <person name="Yu Z.J."/>
            <person name="Xia X.Z."/>
        </authorList>
    </citation>
    <scope>NUCLEOTIDE SEQUENCE</scope>
    <source>
        <strain evidence="2">FR3</strain>
    </source>
</reference>
<gene>
    <name evidence="2 5 6" type="ORF">Bm6006</name>
    <name evidence="3" type="ORF">BM_BM6006</name>
    <name evidence="2" type="ORF">BM_Bm6006</name>
</gene>
<accession>A0A4E9FDL8</accession>
<keyword evidence="4" id="KW-1185">Reference proteome</keyword>
<dbReference type="Proteomes" id="UP000006672">
    <property type="component" value="Unassembled WGS sequence"/>
</dbReference>
<feature type="compositionally biased region" description="Low complexity" evidence="1">
    <location>
        <begin position="413"/>
        <end position="436"/>
    </location>
</feature>
<evidence type="ECO:0000313" key="4">
    <source>
        <dbReference type="Proteomes" id="UP000006672"/>
    </source>
</evidence>
<proteinExistence type="predicted"/>
<feature type="compositionally biased region" description="Polar residues" evidence="1">
    <location>
        <begin position="361"/>
        <end position="370"/>
    </location>
</feature>